<keyword evidence="1" id="KW-0597">Phosphoprotein</keyword>
<reference evidence="4" key="1">
    <citation type="journal article" date="2019" name="Int. J. Syst. Evol. Microbiol.">
        <title>The Global Catalogue of Microorganisms (GCM) 10K type strain sequencing project: providing services to taxonomists for standard genome sequencing and annotation.</title>
        <authorList>
            <consortium name="The Broad Institute Genomics Platform"/>
            <consortium name="The Broad Institute Genome Sequencing Center for Infectious Disease"/>
            <person name="Wu L."/>
            <person name="Ma J."/>
        </authorList>
    </citation>
    <scope>NUCLEOTIDE SEQUENCE [LARGE SCALE GENOMIC DNA]</scope>
    <source>
        <strain evidence="4">KCTC 23098</strain>
    </source>
</reference>
<dbReference type="InterPro" id="IPR051932">
    <property type="entry name" value="Bact_StressResp_Reg"/>
</dbReference>
<dbReference type="PANTHER" id="PTHR33745:SF3">
    <property type="entry name" value="RSBT CO-ANTAGONIST PROTEIN RSBRC"/>
    <property type="match status" value="1"/>
</dbReference>
<feature type="domain" description="STAS" evidence="2">
    <location>
        <begin position="172"/>
        <end position="283"/>
    </location>
</feature>
<protein>
    <submittedName>
        <fullName evidence="3">STAS domain-containing protein</fullName>
    </submittedName>
</protein>
<keyword evidence="4" id="KW-1185">Reference proteome</keyword>
<dbReference type="PROSITE" id="PS50801">
    <property type="entry name" value="STAS"/>
    <property type="match status" value="1"/>
</dbReference>
<dbReference type="PANTHER" id="PTHR33745">
    <property type="entry name" value="RSBT ANTAGONIST PROTEIN RSBS-RELATED"/>
    <property type="match status" value="1"/>
</dbReference>
<dbReference type="EMBL" id="JBHUPA010000016">
    <property type="protein sequence ID" value="MFD2964522.1"/>
    <property type="molecule type" value="Genomic_DNA"/>
</dbReference>
<dbReference type="InterPro" id="IPR025751">
    <property type="entry name" value="RsbRD_N_dom"/>
</dbReference>
<dbReference type="CDD" id="cd07041">
    <property type="entry name" value="STAS_RsbR_RsbS_like"/>
    <property type="match status" value="1"/>
</dbReference>
<dbReference type="Gene3D" id="3.30.750.24">
    <property type="entry name" value="STAS domain"/>
    <property type="match status" value="1"/>
</dbReference>
<evidence type="ECO:0000256" key="1">
    <source>
        <dbReference type="ARBA" id="ARBA00022553"/>
    </source>
</evidence>
<dbReference type="RefSeq" id="WP_377612745.1">
    <property type="nucleotide sequence ID" value="NZ_JBHUPA010000016.1"/>
</dbReference>
<dbReference type="Proteomes" id="UP001597560">
    <property type="component" value="Unassembled WGS sequence"/>
</dbReference>
<dbReference type="Pfam" id="PF14361">
    <property type="entry name" value="RsbRD_N"/>
    <property type="match status" value="1"/>
</dbReference>
<dbReference type="InterPro" id="IPR002645">
    <property type="entry name" value="STAS_dom"/>
</dbReference>
<evidence type="ECO:0000259" key="2">
    <source>
        <dbReference type="PROSITE" id="PS50801"/>
    </source>
</evidence>
<name>A0ABW6B5C8_9SPHI</name>
<dbReference type="Pfam" id="PF01740">
    <property type="entry name" value="STAS"/>
    <property type="match status" value="1"/>
</dbReference>
<comment type="caution">
    <text evidence="3">The sequence shown here is derived from an EMBL/GenBank/DDBJ whole genome shotgun (WGS) entry which is preliminary data.</text>
</comment>
<evidence type="ECO:0000313" key="3">
    <source>
        <dbReference type="EMBL" id="MFD2964522.1"/>
    </source>
</evidence>
<dbReference type="SUPFAM" id="SSF52091">
    <property type="entry name" value="SpoIIaa-like"/>
    <property type="match status" value="1"/>
</dbReference>
<proteinExistence type="predicted"/>
<organism evidence="3 4">
    <name type="scientific">Olivibacter jilunii</name>
    <dbReference type="NCBI Taxonomy" id="985016"/>
    <lineage>
        <taxon>Bacteria</taxon>
        <taxon>Pseudomonadati</taxon>
        <taxon>Bacteroidota</taxon>
        <taxon>Sphingobacteriia</taxon>
        <taxon>Sphingobacteriales</taxon>
        <taxon>Sphingobacteriaceae</taxon>
        <taxon>Olivibacter</taxon>
    </lineage>
</organism>
<accession>A0ABW6B5C8</accession>
<evidence type="ECO:0000313" key="4">
    <source>
        <dbReference type="Proteomes" id="UP001597560"/>
    </source>
</evidence>
<sequence length="297" mass="32539">MKNTVTLQNNLTNTMAAEITKIFKKKKAAIADRWMKNQLADELLREDLISNEELREESDELVEALIKSINEKNLGSPESSDFDHVIELLGGISLSRAKQGFSPRETGLYIMSLKEALLQVLQEEIKDPAELLAATLNVSRLVDSFSIVTFETFIKGREEVILRQTDEISEISTPVIRVWDGILALPIIGTLDSARTQVVMENLLTEIVESGSSIAILDISGVPTVDSLVAQHLLKTVSATRLMGAECIISGIRPEIAQTIVHLGIDLTGIVTKASLASALAFAFTSLKLEVKKVVSR</sequence>
<gene>
    <name evidence="3" type="ORF">ACFS6J_22165</name>
</gene>
<dbReference type="InterPro" id="IPR036513">
    <property type="entry name" value="STAS_dom_sf"/>
</dbReference>